<evidence type="ECO:0000256" key="8">
    <source>
        <dbReference type="ARBA" id="ARBA00023012"/>
    </source>
</evidence>
<dbReference type="GO" id="GO:0016301">
    <property type="term" value="F:kinase activity"/>
    <property type="evidence" value="ECO:0007669"/>
    <property type="project" value="UniProtKB-KW"/>
</dbReference>
<evidence type="ECO:0000259" key="11">
    <source>
        <dbReference type="Pfam" id="PF07730"/>
    </source>
</evidence>
<protein>
    <recommendedName>
        <fullName evidence="2">histidine kinase</fullName>
        <ecNumber evidence="2">2.7.13.3</ecNumber>
    </recommendedName>
</protein>
<dbReference type="RefSeq" id="WP_345400409.1">
    <property type="nucleotide sequence ID" value="NZ_BAABHG010000011.1"/>
</dbReference>
<dbReference type="CDD" id="cd16917">
    <property type="entry name" value="HATPase_UhpB-NarQ-NarX-like"/>
    <property type="match status" value="1"/>
</dbReference>
<keyword evidence="3" id="KW-0597">Phosphoprotein</keyword>
<proteinExistence type="predicted"/>
<reference evidence="13" key="1">
    <citation type="journal article" date="2019" name="Int. J. Syst. Evol. Microbiol.">
        <title>The Global Catalogue of Microorganisms (GCM) 10K type strain sequencing project: providing services to taxonomists for standard genome sequencing and annotation.</title>
        <authorList>
            <consortium name="The Broad Institute Genomics Platform"/>
            <consortium name="The Broad Institute Genome Sequencing Center for Infectious Disease"/>
            <person name="Wu L."/>
            <person name="Ma J."/>
        </authorList>
    </citation>
    <scope>NUCLEOTIDE SEQUENCE [LARGE SCALE GENOMIC DNA]</scope>
    <source>
        <strain evidence="13">CGMCC 4.7643</strain>
    </source>
</reference>
<dbReference type="Proteomes" id="UP001597419">
    <property type="component" value="Unassembled WGS sequence"/>
</dbReference>
<comment type="catalytic activity">
    <reaction evidence="1">
        <text>ATP + protein L-histidine = ADP + protein N-phospho-L-histidine.</text>
        <dbReference type="EC" id="2.7.13.3"/>
    </reaction>
</comment>
<keyword evidence="4" id="KW-0808">Transferase</keyword>
<sequence>MTTTDSRPPARPGRFRDELIQPFLVLTAVVGTAVQWPGAPIAYRPLALPLFVLVSIAALASLLPWTRLTPGAQIAAMSAYLLLGALLMPLAHQTIGVLFPYVAAVAAGLKLASRKAAAAIAITGALVAAFATWAVGQFSPALPQWPVWLALTVAMPVAIGISHHDRLDAVRSADLAAEEARRARASEAREAALEERGRIAREIHDVLGHSLSGIALQLDMADALRDSGRDDEATAAIRRARAIAVDSISETRRAVHALREDTLPLPETLRRLAEHAGVGFAIIGEAGPVGAEATHTMVRVSQEALTNAAKYAPGAARDLRLAFTADQVRLTVHNGPATGPRHTGPAESSGVGLVGMRERAALLGGTLQAGPADGGGWTVELELPR</sequence>
<dbReference type="PANTHER" id="PTHR24421:SF10">
    <property type="entry name" value="NITRATE_NITRITE SENSOR PROTEIN NARQ"/>
    <property type="match status" value="1"/>
</dbReference>
<keyword evidence="5" id="KW-0547">Nucleotide-binding</keyword>
<dbReference type="Gene3D" id="3.30.565.10">
    <property type="entry name" value="Histidine kinase-like ATPase, C-terminal domain"/>
    <property type="match status" value="1"/>
</dbReference>
<keyword evidence="6 12" id="KW-0418">Kinase</keyword>
<evidence type="ECO:0000256" key="9">
    <source>
        <dbReference type="SAM" id="Phobius"/>
    </source>
</evidence>
<evidence type="ECO:0000256" key="5">
    <source>
        <dbReference type="ARBA" id="ARBA00022741"/>
    </source>
</evidence>
<dbReference type="InterPro" id="IPR011712">
    <property type="entry name" value="Sig_transdc_His_kin_sub3_dim/P"/>
</dbReference>
<dbReference type="EMBL" id="JBHUKU010000021">
    <property type="protein sequence ID" value="MFD2463511.1"/>
    <property type="molecule type" value="Genomic_DNA"/>
</dbReference>
<dbReference type="SUPFAM" id="SSF55874">
    <property type="entry name" value="ATPase domain of HSP90 chaperone/DNA topoisomerase II/histidine kinase"/>
    <property type="match status" value="1"/>
</dbReference>
<feature type="transmembrane region" description="Helical" evidence="9">
    <location>
        <begin position="46"/>
        <end position="65"/>
    </location>
</feature>
<feature type="transmembrane region" description="Helical" evidence="9">
    <location>
        <begin position="116"/>
        <end position="136"/>
    </location>
</feature>
<organism evidence="12 13">
    <name type="scientific">Amycolatopsis samaneae</name>
    <dbReference type="NCBI Taxonomy" id="664691"/>
    <lineage>
        <taxon>Bacteria</taxon>
        <taxon>Bacillati</taxon>
        <taxon>Actinomycetota</taxon>
        <taxon>Actinomycetes</taxon>
        <taxon>Pseudonocardiales</taxon>
        <taxon>Pseudonocardiaceae</taxon>
        <taxon>Amycolatopsis</taxon>
    </lineage>
</organism>
<evidence type="ECO:0000256" key="4">
    <source>
        <dbReference type="ARBA" id="ARBA00022679"/>
    </source>
</evidence>
<evidence type="ECO:0000256" key="7">
    <source>
        <dbReference type="ARBA" id="ARBA00022840"/>
    </source>
</evidence>
<dbReference type="Pfam" id="PF07730">
    <property type="entry name" value="HisKA_3"/>
    <property type="match status" value="1"/>
</dbReference>
<feature type="transmembrane region" description="Helical" evidence="9">
    <location>
        <begin position="77"/>
        <end position="104"/>
    </location>
</feature>
<feature type="domain" description="Signal transduction histidine kinase subgroup 3 dimerisation and phosphoacceptor" evidence="11">
    <location>
        <begin position="195"/>
        <end position="263"/>
    </location>
</feature>
<keyword evidence="9" id="KW-0812">Transmembrane</keyword>
<gene>
    <name evidence="12" type="ORF">ACFSYJ_33200</name>
</gene>
<evidence type="ECO:0000313" key="13">
    <source>
        <dbReference type="Proteomes" id="UP001597419"/>
    </source>
</evidence>
<comment type="caution">
    <text evidence="12">The sequence shown here is derived from an EMBL/GenBank/DDBJ whole genome shotgun (WGS) entry which is preliminary data.</text>
</comment>
<evidence type="ECO:0000256" key="2">
    <source>
        <dbReference type="ARBA" id="ARBA00012438"/>
    </source>
</evidence>
<evidence type="ECO:0000256" key="3">
    <source>
        <dbReference type="ARBA" id="ARBA00022553"/>
    </source>
</evidence>
<keyword evidence="8" id="KW-0902">Two-component regulatory system</keyword>
<feature type="transmembrane region" description="Helical" evidence="9">
    <location>
        <begin position="142"/>
        <end position="161"/>
    </location>
</feature>
<evidence type="ECO:0000256" key="6">
    <source>
        <dbReference type="ARBA" id="ARBA00022777"/>
    </source>
</evidence>
<dbReference type="InterPro" id="IPR050482">
    <property type="entry name" value="Sensor_HK_TwoCompSys"/>
</dbReference>
<dbReference type="InterPro" id="IPR036890">
    <property type="entry name" value="HATPase_C_sf"/>
</dbReference>
<evidence type="ECO:0000256" key="1">
    <source>
        <dbReference type="ARBA" id="ARBA00000085"/>
    </source>
</evidence>
<keyword evidence="9" id="KW-1133">Transmembrane helix</keyword>
<feature type="transmembrane region" description="Helical" evidence="9">
    <location>
        <begin position="20"/>
        <end position="39"/>
    </location>
</feature>
<dbReference type="Pfam" id="PF02518">
    <property type="entry name" value="HATPase_c"/>
    <property type="match status" value="1"/>
</dbReference>
<accession>A0ABW5GRN1</accession>
<evidence type="ECO:0000259" key="10">
    <source>
        <dbReference type="Pfam" id="PF02518"/>
    </source>
</evidence>
<dbReference type="PANTHER" id="PTHR24421">
    <property type="entry name" value="NITRATE/NITRITE SENSOR PROTEIN NARX-RELATED"/>
    <property type="match status" value="1"/>
</dbReference>
<keyword evidence="13" id="KW-1185">Reference proteome</keyword>
<feature type="domain" description="Histidine kinase/HSP90-like ATPase" evidence="10">
    <location>
        <begin position="297"/>
        <end position="384"/>
    </location>
</feature>
<name>A0ABW5GRN1_9PSEU</name>
<dbReference type="InterPro" id="IPR003594">
    <property type="entry name" value="HATPase_dom"/>
</dbReference>
<dbReference type="Gene3D" id="1.20.5.1930">
    <property type="match status" value="1"/>
</dbReference>
<keyword evidence="7" id="KW-0067">ATP-binding</keyword>
<evidence type="ECO:0000313" key="12">
    <source>
        <dbReference type="EMBL" id="MFD2463511.1"/>
    </source>
</evidence>
<keyword evidence="9" id="KW-0472">Membrane</keyword>
<dbReference type="EC" id="2.7.13.3" evidence="2"/>